<dbReference type="EMBL" id="JABSTV010001246">
    <property type="protein sequence ID" value="KAH7975959.1"/>
    <property type="molecule type" value="Genomic_DNA"/>
</dbReference>
<sequence length="388" mass="42627">MATEEIVLGLTALIPDDDPDRYYSIVSMLPGGASTSDRPPSPTVYNLSEVAVGHPLTLGYQDFLLYDVPPHNVTAYVTWELVRQLGPLADPRFSTDTAEATCFDAVYRLMPYPTMMPGMQALNSYKGWQEAELTFRDVAEALVSFMKIHGVAVRGKNAKFTLALPTTSDLDNFYEDLRVTEDDKHHSLLEAYLTALTHIRSKELHSVFFGGSGYFYPIPPPRHPEVTASGRGRIPLTWLLPPRFGADAPASLNYGGFALELVTALLRGAPLGQSWLGCLQSNEPLVGPGNDWARLALATEVVAAFVDRHYEVGQLLALPGLEFLSEDMLFFISACAGMCAKGEPGARYRCHVVASSSPNFARAFGCTRSNRLSPKKRCPYSNRTRNGQ</sequence>
<dbReference type="Proteomes" id="UP000821837">
    <property type="component" value="Chromosome 10"/>
</dbReference>
<dbReference type="SUPFAM" id="SSF55486">
    <property type="entry name" value="Metalloproteases ('zincins'), catalytic domain"/>
    <property type="match status" value="1"/>
</dbReference>
<dbReference type="InterPro" id="IPR000718">
    <property type="entry name" value="Peptidase_M13"/>
</dbReference>
<dbReference type="PANTHER" id="PTHR11733:SF241">
    <property type="entry name" value="GH26575P-RELATED"/>
    <property type="match status" value="1"/>
</dbReference>
<organism evidence="1 2">
    <name type="scientific">Rhipicephalus sanguineus</name>
    <name type="common">Brown dog tick</name>
    <name type="synonym">Ixodes sanguineus</name>
    <dbReference type="NCBI Taxonomy" id="34632"/>
    <lineage>
        <taxon>Eukaryota</taxon>
        <taxon>Metazoa</taxon>
        <taxon>Ecdysozoa</taxon>
        <taxon>Arthropoda</taxon>
        <taxon>Chelicerata</taxon>
        <taxon>Arachnida</taxon>
        <taxon>Acari</taxon>
        <taxon>Parasitiformes</taxon>
        <taxon>Ixodida</taxon>
        <taxon>Ixodoidea</taxon>
        <taxon>Ixodidae</taxon>
        <taxon>Rhipicephalinae</taxon>
        <taxon>Rhipicephalus</taxon>
        <taxon>Rhipicephalus</taxon>
    </lineage>
</organism>
<proteinExistence type="predicted"/>
<dbReference type="AlphaFoldDB" id="A0A9D4QDV6"/>
<comment type="caution">
    <text evidence="1">The sequence shown here is derived from an EMBL/GenBank/DDBJ whole genome shotgun (WGS) entry which is preliminary data.</text>
</comment>
<gene>
    <name evidence="1" type="ORF">HPB52_006857</name>
</gene>
<evidence type="ECO:0000313" key="1">
    <source>
        <dbReference type="EMBL" id="KAH7975959.1"/>
    </source>
</evidence>
<dbReference type="PANTHER" id="PTHR11733">
    <property type="entry name" value="ZINC METALLOPROTEASE FAMILY M13 NEPRILYSIN-RELATED"/>
    <property type="match status" value="1"/>
</dbReference>
<reference evidence="1" key="2">
    <citation type="submission" date="2021-09" db="EMBL/GenBank/DDBJ databases">
        <authorList>
            <person name="Jia N."/>
            <person name="Wang J."/>
            <person name="Shi W."/>
            <person name="Du L."/>
            <person name="Sun Y."/>
            <person name="Zhan W."/>
            <person name="Jiang J."/>
            <person name="Wang Q."/>
            <person name="Zhang B."/>
            <person name="Ji P."/>
            <person name="Sakyi L.B."/>
            <person name="Cui X."/>
            <person name="Yuan T."/>
            <person name="Jiang B."/>
            <person name="Yang W."/>
            <person name="Lam T.T.-Y."/>
            <person name="Chang Q."/>
            <person name="Ding S."/>
            <person name="Wang X."/>
            <person name="Zhu J."/>
            <person name="Ruan X."/>
            <person name="Zhao L."/>
            <person name="Wei J."/>
            <person name="Que T."/>
            <person name="Du C."/>
            <person name="Cheng J."/>
            <person name="Dai P."/>
            <person name="Han X."/>
            <person name="Huang E."/>
            <person name="Gao Y."/>
            <person name="Liu J."/>
            <person name="Shao H."/>
            <person name="Ye R."/>
            <person name="Li L."/>
            <person name="Wei W."/>
            <person name="Wang X."/>
            <person name="Wang C."/>
            <person name="Huo Q."/>
            <person name="Li W."/>
            <person name="Guo W."/>
            <person name="Chen H."/>
            <person name="Chen S."/>
            <person name="Zhou L."/>
            <person name="Zhou L."/>
            <person name="Ni X."/>
            <person name="Tian J."/>
            <person name="Zhou Y."/>
            <person name="Sheng Y."/>
            <person name="Liu T."/>
            <person name="Pan Y."/>
            <person name="Xia L."/>
            <person name="Li J."/>
            <person name="Zhao F."/>
            <person name="Cao W."/>
        </authorList>
    </citation>
    <scope>NUCLEOTIDE SEQUENCE</scope>
    <source>
        <strain evidence="1">Rsan-2018</strain>
        <tissue evidence="1">Larvae</tissue>
    </source>
</reference>
<dbReference type="GO" id="GO:0004222">
    <property type="term" value="F:metalloendopeptidase activity"/>
    <property type="evidence" value="ECO:0007669"/>
    <property type="project" value="InterPro"/>
</dbReference>
<protein>
    <submittedName>
        <fullName evidence="1">Uncharacterized protein</fullName>
    </submittedName>
</protein>
<dbReference type="GO" id="GO:0005886">
    <property type="term" value="C:plasma membrane"/>
    <property type="evidence" value="ECO:0007669"/>
    <property type="project" value="TreeGrafter"/>
</dbReference>
<reference evidence="1" key="1">
    <citation type="journal article" date="2020" name="Cell">
        <title>Large-Scale Comparative Analyses of Tick Genomes Elucidate Their Genetic Diversity and Vector Capacities.</title>
        <authorList>
            <consortium name="Tick Genome and Microbiome Consortium (TIGMIC)"/>
            <person name="Jia N."/>
            <person name="Wang J."/>
            <person name="Shi W."/>
            <person name="Du L."/>
            <person name="Sun Y."/>
            <person name="Zhan W."/>
            <person name="Jiang J.F."/>
            <person name="Wang Q."/>
            <person name="Zhang B."/>
            <person name="Ji P."/>
            <person name="Bell-Sakyi L."/>
            <person name="Cui X.M."/>
            <person name="Yuan T.T."/>
            <person name="Jiang B.G."/>
            <person name="Yang W.F."/>
            <person name="Lam T.T."/>
            <person name="Chang Q.C."/>
            <person name="Ding S.J."/>
            <person name="Wang X.J."/>
            <person name="Zhu J.G."/>
            <person name="Ruan X.D."/>
            <person name="Zhao L."/>
            <person name="Wei J.T."/>
            <person name="Ye R.Z."/>
            <person name="Que T.C."/>
            <person name="Du C.H."/>
            <person name="Zhou Y.H."/>
            <person name="Cheng J.X."/>
            <person name="Dai P.F."/>
            <person name="Guo W.B."/>
            <person name="Han X.H."/>
            <person name="Huang E.J."/>
            <person name="Li L.F."/>
            <person name="Wei W."/>
            <person name="Gao Y.C."/>
            <person name="Liu J.Z."/>
            <person name="Shao H.Z."/>
            <person name="Wang X."/>
            <person name="Wang C.C."/>
            <person name="Yang T.C."/>
            <person name="Huo Q.B."/>
            <person name="Li W."/>
            <person name="Chen H.Y."/>
            <person name="Chen S.E."/>
            <person name="Zhou L.G."/>
            <person name="Ni X.B."/>
            <person name="Tian J.H."/>
            <person name="Sheng Y."/>
            <person name="Liu T."/>
            <person name="Pan Y.S."/>
            <person name="Xia L.Y."/>
            <person name="Li J."/>
            <person name="Zhao F."/>
            <person name="Cao W.C."/>
        </authorList>
    </citation>
    <scope>NUCLEOTIDE SEQUENCE</scope>
    <source>
        <strain evidence="1">Rsan-2018</strain>
    </source>
</reference>
<name>A0A9D4QDV6_RHISA</name>
<evidence type="ECO:0000313" key="2">
    <source>
        <dbReference type="Proteomes" id="UP000821837"/>
    </source>
</evidence>
<keyword evidence="2" id="KW-1185">Reference proteome</keyword>
<dbReference type="Gene3D" id="3.40.390.10">
    <property type="entry name" value="Collagenase (Catalytic Domain)"/>
    <property type="match status" value="1"/>
</dbReference>
<dbReference type="VEuPathDB" id="VectorBase:RSAN_052756"/>
<dbReference type="InterPro" id="IPR024079">
    <property type="entry name" value="MetalloPept_cat_dom_sf"/>
</dbReference>
<accession>A0A9D4QDV6</accession>
<dbReference type="GO" id="GO:0016485">
    <property type="term" value="P:protein processing"/>
    <property type="evidence" value="ECO:0007669"/>
    <property type="project" value="TreeGrafter"/>
</dbReference>